<dbReference type="Gene3D" id="3.20.20.30">
    <property type="entry name" value="Luciferase-like domain"/>
    <property type="match status" value="1"/>
</dbReference>
<proteinExistence type="predicted"/>
<evidence type="ECO:0000256" key="3">
    <source>
        <dbReference type="ARBA" id="ARBA00023002"/>
    </source>
</evidence>
<organism evidence="6 7">
    <name type="scientific">Burkholderia stabilis</name>
    <dbReference type="NCBI Taxonomy" id="95485"/>
    <lineage>
        <taxon>Bacteria</taxon>
        <taxon>Pseudomonadati</taxon>
        <taxon>Pseudomonadota</taxon>
        <taxon>Betaproteobacteria</taxon>
        <taxon>Burkholderiales</taxon>
        <taxon>Burkholderiaceae</taxon>
        <taxon>Burkholderia</taxon>
        <taxon>Burkholderia cepacia complex</taxon>
    </lineage>
</organism>
<keyword evidence="7" id="KW-1185">Reference proteome</keyword>
<dbReference type="InterPro" id="IPR020020">
    <property type="entry name" value="Luciferase-type_oxidoreductase"/>
</dbReference>
<keyword evidence="3" id="KW-0560">Oxidoreductase</keyword>
<keyword evidence="4" id="KW-0503">Monooxygenase</keyword>
<evidence type="ECO:0000256" key="2">
    <source>
        <dbReference type="ARBA" id="ARBA00022643"/>
    </source>
</evidence>
<gene>
    <name evidence="6" type="primary">limB_1</name>
    <name evidence="6" type="ORF">BSTAB16_6541</name>
</gene>
<dbReference type="PANTHER" id="PTHR30011:SF16">
    <property type="entry name" value="C2H2 FINGER DOMAIN TRANSCRIPTION FACTOR (EUROFUNG)-RELATED"/>
    <property type="match status" value="1"/>
</dbReference>
<dbReference type="GeneID" id="71058957"/>
<dbReference type="NCBIfam" id="TIGR03571">
    <property type="entry name" value="lucif_BA3436"/>
    <property type="match status" value="1"/>
</dbReference>
<feature type="domain" description="Luciferase-like" evidence="5">
    <location>
        <begin position="37"/>
        <end position="240"/>
    </location>
</feature>
<sequence length="319" mass="34582">MTTPASARPDIAHRIFSDERLSIGLTLPLLRSGNVVADFNEQLELAALADALGFRALWIRDVPLNSADYPDPVGHLDPWVFLGALAARTRRIALASGAIVLPLRHPLHIAKGALSVATLSGGRFILGLGSGDRPPEYAAFGVDAQTRRDRYREHWDVVAAALGVPSRVLPDEAPPDAPEFTLLPRGDEAVPMLAVGSGGQSVDWIARHSIGWMTYHRDPDTQRARYSMWRAAVERLASPAFRAFGVSMRLDLAAHPDAPAAALPLGYATGRHALIDILRDMHAAGTHHVTLNLGSDRPVRDVIEEIATHVLPVFHDRPA</sequence>
<dbReference type="EMBL" id="LR025743">
    <property type="protein sequence ID" value="VBB16338.1"/>
    <property type="molecule type" value="Genomic_DNA"/>
</dbReference>
<dbReference type="SUPFAM" id="SSF51679">
    <property type="entry name" value="Bacterial luciferase-like"/>
    <property type="match status" value="1"/>
</dbReference>
<name>A0AAJ5T879_9BURK</name>
<accession>A0AAJ5T879</accession>
<protein>
    <submittedName>
        <fullName evidence="6">Limonene 1,2-monooxygenase,methylenetetrahydromethanopterin reductase,luciferase-type oxidoreductase, BA3436 family,Luciferase-like monooxygenase</fullName>
    </submittedName>
</protein>
<dbReference type="GO" id="GO:0004497">
    <property type="term" value="F:monooxygenase activity"/>
    <property type="evidence" value="ECO:0007669"/>
    <property type="project" value="UniProtKB-KW"/>
</dbReference>
<dbReference type="PANTHER" id="PTHR30011">
    <property type="entry name" value="ALKANESULFONATE MONOOXYGENASE-RELATED"/>
    <property type="match status" value="1"/>
</dbReference>
<dbReference type="InterPro" id="IPR051260">
    <property type="entry name" value="Diverse_substr_monoxygenases"/>
</dbReference>
<evidence type="ECO:0000313" key="7">
    <source>
        <dbReference type="Proteomes" id="UP000268684"/>
    </source>
</evidence>
<keyword evidence="2" id="KW-0288">FMN</keyword>
<evidence type="ECO:0000313" key="6">
    <source>
        <dbReference type="EMBL" id="VBB16338.1"/>
    </source>
</evidence>
<dbReference type="Pfam" id="PF00296">
    <property type="entry name" value="Bac_luciferase"/>
    <property type="match status" value="1"/>
</dbReference>
<reference evidence="6 7" key="1">
    <citation type="submission" date="2017-11" db="EMBL/GenBank/DDBJ databases">
        <authorList>
            <person name="Seth-Smith MB H."/>
        </authorList>
    </citation>
    <scope>NUCLEOTIDE SEQUENCE [LARGE SCALE GENOMIC DNA]</scope>
    <source>
        <strain evidence="6">E</strain>
    </source>
</reference>
<evidence type="ECO:0000256" key="1">
    <source>
        <dbReference type="ARBA" id="ARBA00022630"/>
    </source>
</evidence>
<evidence type="ECO:0000256" key="4">
    <source>
        <dbReference type="ARBA" id="ARBA00023033"/>
    </source>
</evidence>
<dbReference type="Proteomes" id="UP000268684">
    <property type="component" value="Chromosome II"/>
</dbReference>
<dbReference type="InterPro" id="IPR011251">
    <property type="entry name" value="Luciferase-like_dom"/>
</dbReference>
<evidence type="ECO:0000259" key="5">
    <source>
        <dbReference type="Pfam" id="PF00296"/>
    </source>
</evidence>
<keyword evidence="1" id="KW-0285">Flavoprotein</keyword>
<dbReference type="AlphaFoldDB" id="A0AAJ5T879"/>
<dbReference type="GO" id="GO:0016705">
    <property type="term" value="F:oxidoreductase activity, acting on paired donors, with incorporation or reduction of molecular oxygen"/>
    <property type="evidence" value="ECO:0007669"/>
    <property type="project" value="InterPro"/>
</dbReference>
<dbReference type="InterPro" id="IPR036661">
    <property type="entry name" value="Luciferase-like_sf"/>
</dbReference>
<dbReference type="RefSeq" id="WP_122172134.1">
    <property type="nucleotide sequence ID" value="NZ_LR025743.1"/>
</dbReference>